<name>A0A6A6BSX4_9PEZI</name>
<organism evidence="2 3">
    <name type="scientific">Aplosporella prunicola CBS 121167</name>
    <dbReference type="NCBI Taxonomy" id="1176127"/>
    <lineage>
        <taxon>Eukaryota</taxon>
        <taxon>Fungi</taxon>
        <taxon>Dikarya</taxon>
        <taxon>Ascomycota</taxon>
        <taxon>Pezizomycotina</taxon>
        <taxon>Dothideomycetes</taxon>
        <taxon>Dothideomycetes incertae sedis</taxon>
        <taxon>Botryosphaeriales</taxon>
        <taxon>Aplosporellaceae</taxon>
        <taxon>Aplosporella</taxon>
    </lineage>
</organism>
<dbReference type="AlphaFoldDB" id="A0A6A6BSX4"/>
<reference evidence="2" key="1">
    <citation type="journal article" date="2020" name="Stud. Mycol.">
        <title>101 Dothideomycetes genomes: a test case for predicting lifestyles and emergence of pathogens.</title>
        <authorList>
            <person name="Haridas S."/>
            <person name="Albert R."/>
            <person name="Binder M."/>
            <person name="Bloem J."/>
            <person name="Labutti K."/>
            <person name="Salamov A."/>
            <person name="Andreopoulos B."/>
            <person name="Baker S."/>
            <person name="Barry K."/>
            <person name="Bills G."/>
            <person name="Bluhm B."/>
            <person name="Cannon C."/>
            <person name="Castanera R."/>
            <person name="Culley D."/>
            <person name="Daum C."/>
            <person name="Ezra D."/>
            <person name="Gonzalez J."/>
            <person name="Henrissat B."/>
            <person name="Kuo A."/>
            <person name="Liang C."/>
            <person name="Lipzen A."/>
            <person name="Lutzoni F."/>
            <person name="Magnuson J."/>
            <person name="Mondo S."/>
            <person name="Nolan M."/>
            <person name="Ohm R."/>
            <person name="Pangilinan J."/>
            <person name="Park H.-J."/>
            <person name="Ramirez L."/>
            <person name="Alfaro M."/>
            <person name="Sun H."/>
            <person name="Tritt A."/>
            <person name="Yoshinaga Y."/>
            <person name="Zwiers L.-H."/>
            <person name="Turgeon B."/>
            <person name="Goodwin S."/>
            <person name="Spatafora J."/>
            <person name="Crous P."/>
            <person name="Grigoriev I."/>
        </authorList>
    </citation>
    <scope>NUCLEOTIDE SEQUENCE</scope>
    <source>
        <strain evidence="2">CBS 121167</strain>
    </source>
</reference>
<proteinExistence type="predicted"/>
<feature type="region of interest" description="Disordered" evidence="1">
    <location>
        <begin position="1"/>
        <end position="36"/>
    </location>
</feature>
<dbReference type="GeneID" id="54292703"/>
<protein>
    <submittedName>
        <fullName evidence="2">Uncharacterized protein</fullName>
    </submittedName>
</protein>
<evidence type="ECO:0000313" key="2">
    <source>
        <dbReference type="EMBL" id="KAF2145701.1"/>
    </source>
</evidence>
<dbReference type="Proteomes" id="UP000799438">
    <property type="component" value="Unassembled WGS sequence"/>
</dbReference>
<dbReference type="RefSeq" id="XP_033401413.1">
    <property type="nucleotide sequence ID" value="XM_033535209.1"/>
</dbReference>
<gene>
    <name evidence="2" type="ORF">K452DRAFT_124167</name>
</gene>
<sequence length="138" mass="14490">MFSHTPFQPPTSSPPTHRCPSPHAQRRATDERLPHRHCRSALSRSSTCPPITTPATARYIVCLGTIQYCQLCGVARRRARGADVASGFAAARADVGAHSGSTNGGDHRGACERPGTIVLAVLYRTGPCGCAGGVKIGI</sequence>
<evidence type="ECO:0000256" key="1">
    <source>
        <dbReference type="SAM" id="MobiDB-lite"/>
    </source>
</evidence>
<dbReference type="EMBL" id="ML995477">
    <property type="protein sequence ID" value="KAF2145701.1"/>
    <property type="molecule type" value="Genomic_DNA"/>
</dbReference>
<evidence type="ECO:0000313" key="3">
    <source>
        <dbReference type="Proteomes" id="UP000799438"/>
    </source>
</evidence>
<accession>A0A6A6BSX4</accession>
<keyword evidence="3" id="KW-1185">Reference proteome</keyword>